<dbReference type="RefSeq" id="WP_070926721.1">
    <property type="nucleotide sequence ID" value="NZ_VAUE01000023.1"/>
</dbReference>
<evidence type="ECO:0000313" key="3">
    <source>
        <dbReference type="Proteomes" id="UP000179588"/>
    </source>
</evidence>
<dbReference type="InterPro" id="IPR036937">
    <property type="entry name" value="Adhesion_dom_fimbrial_sf"/>
</dbReference>
<reference evidence="2 3" key="1">
    <citation type="submission" date="2016-03" db="EMBL/GenBank/DDBJ databases">
        <title>Genome sequence of Providencia stuartii strain, isolated from the salivary glands of larval Lucilia sericata.</title>
        <authorList>
            <person name="Yuan Y."/>
            <person name="Zhang Y."/>
            <person name="Fu S."/>
            <person name="Crippen T.L."/>
            <person name="Visi D."/>
            <person name="Benbow M.E."/>
            <person name="Allen M."/>
            <person name="Tomberlin J.K."/>
            <person name="Sze S.-H."/>
            <person name="Tarone A.M."/>
        </authorList>
    </citation>
    <scope>NUCLEOTIDE SEQUENCE [LARGE SCALE GENOMIC DNA]</scope>
    <source>
        <strain evidence="2 3">Crippen</strain>
    </source>
</reference>
<organism evidence="2 3">
    <name type="scientific">Providencia stuartii</name>
    <dbReference type="NCBI Taxonomy" id="588"/>
    <lineage>
        <taxon>Bacteria</taxon>
        <taxon>Pseudomonadati</taxon>
        <taxon>Pseudomonadota</taxon>
        <taxon>Gammaproteobacteria</taxon>
        <taxon>Enterobacterales</taxon>
        <taxon>Morganellaceae</taxon>
        <taxon>Providencia</taxon>
    </lineage>
</organism>
<keyword evidence="1" id="KW-0812">Transmembrane</keyword>
<proteinExistence type="predicted"/>
<dbReference type="Gene3D" id="2.60.40.1090">
    <property type="entry name" value="Fimbrial-type adhesion domain"/>
    <property type="match status" value="1"/>
</dbReference>
<evidence type="ECO:0008006" key="4">
    <source>
        <dbReference type="Google" id="ProtNLM"/>
    </source>
</evidence>
<accession>A0A1S1HS48</accession>
<dbReference type="Proteomes" id="UP000179588">
    <property type="component" value="Unassembled WGS sequence"/>
</dbReference>
<dbReference type="GO" id="GO:0007155">
    <property type="term" value="P:cell adhesion"/>
    <property type="evidence" value="ECO:0007669"/>
    <property type="project" value="InterPro"/>
</dbReference>
<keyword evidence="3" id="KW-1185">Reference proteome</keyword>
<feature type="transmembrane region" description="Helical" evidence="1">
    <location>
        <begin position="12"/>
        <end position="30"/>
    </location>
</feature>
<protein>
    <recommendedName>
        <fullName evidence="4">Fimbrial protein</fullName>
    </recommendedName>
</protein>
<dbReference type="OrthoDB" id="9964280at2"/>
<keyword evidence="1" id="KW-0472">Membrane</keyword>
<dbReference type="EMBL" id="LVIE01000112">
    <property type="protein sequence ID" value="OHT24682.1"/>
    <property type="molecule type" value="Genomic_DNA"/>
</dbReference>
<evidence type="ECO:0000256" key="1">
    <source>
        <dbReference type="SAM" id="Phobius"/>
    </source>
</evidence>
<comment type="caution">
    <text evidence="2">The sequence shown here is derived from an EMBL/GenBank/DDBJ whole genome shotgun (WGS) entry which is preliminary data.</text>
</comment>
<evidence type="ECO:0000313" key="2">
    <source>
        <dbReference type="EMBL" id="OHT24682.1"/>
    </source>
</evidence>
<gene>
    <name evidence="2" type="ORF">A3Q29_02925</name>
</gene>
<sequence length="373" mass="39825">MHKKQTIQTEPNLVVWLTRIVQSIIIFIVLTTTSMADQWKSQGHLGTANDCSNSIVIVACLLVDNASYNVSMGDIITVKASNGANVTAQWQGITVSYQGRIGTRFDEYPLCGSGKCEIAVIAGQISSDCTSTGCFTGTLPYPNDGCQYMGNNCSQLTGTYAWWASAFGSNSNDFSGFSSIVRKVNSIQGNTSQPLWILVVNGPTGNYTLPGGGTAYGYRQNEPIPVALAAAIEASRDGKISGVGASAGVELVIVAPPVEIPDVYCNFTTDGDIDLGIVDSSNANNRYSQTYLYSQCTDDAIVTAKIQKSGGGNNLLQMGGLNLRVIFDNSSDTKTYSANTNRDSQIIWGQVTSVGTLTPGEYSQSMIVYLNYE</sequence>
<dbReference type="GO" id="GO:0009289">
    <property type="term" value="C:pilus"/>
    <property type="evidence" value="ECO:0007669"/>
    <property type="project" value="InterPro"/>
</dbReference>
<keyword evidence="1" id="KW-1133">Transmembrane helix</keyword>
<name>A0A1S1HS48_PROST</name>
<dbReference type="AlphaFoldDB" id="A0A1S1HS48"/>